<reference evidence="1 2" key="1">
    <citation type="journal article" date="2019" name="Nat. Microbiol.">
        <title>Mediterranean grassland soil C-N compound turnover is dependent on rainfall and depth, and is mediated by genomically divergent microorganisms.</title>
        <authorList>
            <person name="Diamond S."/>
            <person name="Andeer P.F."/>
            <person name="Li Z."/>
            <person name="Crits-Christoph A."/>
            <person name="Burstein D."/>
            <person name="Anantharaman K."/>
            <person name="Lane K.R."/>
            <person name="Thomas B.C."/>
            <person name="Pan C."/>
            <person name="Northen T.R."/>
            <person name="Banfield J.F."/>
        </authorList>
    </citation>
    <scope>NUCLEOTIDE SEQUENCE [LARGE SCALE GENOMIC DNA]</scope>
    <source>
        <strain evidence="1">NP_4</strain>
    </source>
</reference>
<gene>
    <name evidence="1" type="ORF">E6H01_11615</name>
</gene>
<comment type="caution">
    <text evidence="1">The sequence shown here is derived from an EMBL/GenBank/DDBJ whole genome shotgun (WGS) entry which is preliminary data.</text>
</comment>
<proteinExistence type="predicted"/>
<protein>
    <submittedName>
        <fullName evidence="1">Uncharacterized protein</fullName>
    </submittedName>
</protein>
<dbReference type="Proteomes" id="UP000319353">
    <property type="component" value="Unassembled WGS sequence"/>
</dbReference>
<accession>A0A537KTE8</accession>
<dbReference type="AlphaFoldDB" id="A0A537KTE8"/>
<sequence length="111" mass="12466">MEGVTLDLGRRPLQLHVRCFQVWDHERRAISHVTEPTISSGFSFKDRATLIAQNDLSSVAREALEFQGGELTSHFEATLTKQVAEELLAKCTELGLWVGAMALRAELMRLK</sequence>
<organism evidence="1 2">
    <name type="scientific">Candidatus Segetimicrobium genomatis</name>
    <dbReference type="NCBI Taxonomy" id="2569760"/>
    <lineage>
        <taxon>Bacteria</taxon>
        <taxon>Bacillati</taxon>
        <taxon>Candidatus Sysuimicrobiota</taxon>
        <taxon>Candidatus Sysuimicrobiia</taxon>
        <taxon>Candidatus Sysuimicrobiales</taxon>
        <taxon>Candidatus Segetimicrobiaceae</taxon>
        <taxon>Candidatus Segetimicrobium</taxon>
    </lineage>
</organism>
<evidence type="ECO:0000313" key="2">
    <source>
        <dbReference type="Proteomes" id="UP000319353"/>
    </source>
</evidence>
<dbReference type="EMBL" id="VBAL01000146">
    <property type="protein sequence ID" value="TMI99034.1"/>
    <property type="molecule type" value="Genomic_DNA"/>
</dbReference>
<name>A0A537KTE8_9BACT</name>
<evidence type="ECO:0000313" key="1">
    <source>
        <dbReference type="EMBL" id="TMI99034.1"/>
    </source>
</evidence>